<dbReference type="GO" id="GO:0006564">
    <property type="term" value="P:L-serine biosynthetic process"/>
    <property type="evidence" value="ECO:0007669"/>
    <property type="project" value="UniProtKB-KW"/>
</dbReference>
<dbReference type="GO" id="GO:0000287">
    <property type="term" value="F:magnesium ion binding"/>
    <property type="evidence" value="ECO:0007669"/>
    <property type="project" value="TreeGrafter"/>
</dbReference>
<comment type="similarity">
    <text evidence="3">Belongs to the HAD-like hydrolase superfamily. SerB family.</text>
</comment>
<comment type="cofactor">
    <cofactor evidence="1">
        <name>Mg(2+)</name>
        <dbReference type="ChEBI" id="CHEBI:18420"/>
    </cofactor>
</comment>
<sequence length="212" mass="21824">MTPVPDTRRLIVMDVDSTFITQEVIELLAARAGAQEEVARVTEAAMRGEIDFADSLRARVATLAGLPATVLEDVLAEVTPSDGIAELVAFAGERGWPLALVSGGFIEIVAPLAASFGITRARANALEVHDGVLTGRVAGPVIDRSAKAAALTQFAAEVGLSPDAAIAIGDGANDLEMMAAAGLSIAYCAKPVVAVAADHAVGTMHEVIDILR</sequence>
<dbReference type="Gene3D" id="3.40.50.1000">
    <property type="entry name" value="HAD superfamily/HAD-like"/>
    <property type="match status" value="1"/>
</dbReference>
<evidence type="ECO:0000256" key="10">
    <source>
        <dbReference type="ARBA" id="ARBA00031693"/>
    </source>
</evidence>
<evidence type="ECO:0000256" key="12">
    <source>
        <dbReference type="ARBA" id="ARBA00048523"/>
    </source>
</evidence>
<evidence type="ECO:0000256" key="1">
    <source>
        <dbReference type="ARBA" id="ARBA00001946"/>
    </source>
</evidence>
<evidence type="ECO:0000256" key="6">
    <source>
        <dbReference type="ARBA" id="ARBA00022723"/>
    </source>
</evidence>
<dbReference type="EC" id="3.1.3.3" evidence="4"/>
<dbReference type="NCBIfam" id="TIGR01488">
    <property type="entry name" value="HAD-SF-IB"/>
    <property type="match status" value="1"/>
</dbReference>
<evidence type="ECO:0000256" key="8">
    <source>
        <dbReference type="ARBA" id="ARBA00022842"/>
    </source>
</evidence>
<dbReference type="SFLD" id="SFLDG01136">
    <property type="entry name" value="C1.6:_Phosphoserine_Phosphatas"/>
    <property type="match status" value="1"/>
</dbReference>
<gene>
    <name evidence="14" type="ORF">ATL40_1382</name>
</gene>
<keyword evidence="9" id="KW-0718">Serine biosynthesis</keyword>
<evidence type="ECO:0000256" key="9">
    <source>
        <dbReference type="ARBA" id="ARBA00023299"/>
    </source>
</evidence>
<keyword evidence="6" id="KW-0479">Metal-binding</keyword>
<evidence type="ECO:0000256" key="13">
    <source>
        <dbReference type="PIRSR" id="PIRSR604469-1"/>
    </source>
</evidence>
<comment type="catalytic activity">
    <reaction evidence="12">
        <text>O-phospho-D-serine + H2O = D-serine + phosphate</text>
        <dbReference type="Rhea" id="RHEA:24873"/>
        <dbReference type="ChEBI" id="CHEBI:15377"/>
        <dbReference type="ChEBI" id="CHEBI:35247"/>
        <dbReference type="ChEBI" id="CHEBI:43474"/>
        <dbReference type="ChEBI" id="CHEBI:58680"/>
        <dbReference type="EC" id="3.1.3.3"/>
    </reaction>
</comment>
<accession>A0A2A9D096</accession>
<dbReference type="OrthoDB" id="9792539at2"/>
<dbReference type="InterPro" id="IPR036412">
    <property type="entry name" value="HAD-like_sf"/>
</dbReference>
<keyword evidence="5" id="KW-0028">Amino-acid biosynthesis</keyword>
<evidence type="ECO:0000256" key="7">
    <source>
        <dbReference type="ARBA" id="ARBA00022801"/>
    </source>
</evidence>
<name>A0A2A9D096_9MICO</name>
<dbReference type="UniPathway" id="UPA00135">
    <property type="reaction ID" value="UER00198"/>
</dbReference>
<feature type="active site" description="Proton donor" evidence="13">
    <location>
        <position position="16"/>
    </location>
</feature>
<proteinExistence type="inferred from homology"/>
<dbReference type="AlphaFoldDB" id="A0A2A9D096"/>
<reference evidence="14 15" key="1">
    <citation type="submission" date="2017-10" db="EMBL/GenBank/DDBJ databases">
        <title>Sequencing the genomes of 1000 actinobacteria strains.</title>
        <authorList>
            <person name="Klenk H.-P."/>
        </authorList>
    </citation>
    <scope>NUCLEOTIDE SEQUENCE [LARGE SCALE GENOMIC DNA]</scope>
    <source>
        <strain evidence="14 15">DSM 21801</strain>
    </source>
</reference>
<dbReference type="PANTHER" id="PTHR43344">
    <property type="entry name" value="PHOSPHOSERINE PHOSPHATASE"/>
    <property type="match status" value="1"/>
</dbReference>
<evidence type="ECO:0000256" key="11">
    <source>
        <dbReference type="ARBA" id="ARBA00048138"/>
    </source>
</evidence>
<dbReference type="SFLD" id="SFLDS00003">
    <property type="entry name" value="Haloacid_Dehalogenase"/>
    <property type="match status" value="1"/>
</dbReference>
<keyword evidence="15" id="KW-1185">Reference proteome</keyword>
<protein>
    <recommendedName>
        <fullName evidence="4">phosphoserine phosphatase</fullName>
        <ecNumber evidence="4">3.1.3.3</ecNumber>
    </recommendedName>
    <alternativeName>
        <fullName evidence="10">O-phosphoserine phosphohydrolase</fullName>
    </alternativeName>
</protein>
<dbReference type="InterPro" id="IPR050582">
    <property type="entry name" value="HAD-like_SerB"/>
</dbReference>
<keyword evidence="7" id="KW-0378">Hydrolase</keyword>
<dbReference type="Proteomes" id="UP000224915">
    <property type="component" value="Unassembled WGS sequence"/>
</dbReference>
<comment type="caution">
    <text evidence="14">The sequence shown here is derived from an EMBL/GenBank/DDBJ whole genome shotgun (WGS) entry which is preliminary data.</text>
</comment>
<evidence type="ECO:0000256" key="5">
    <source>
        <dbReference type="ARBA" id="ARBA00022605"/>
    </source>
</evidence>
<comment type="catalytic activity">
    <reaction evidence="11">
        <text>O-phospho-L-serine + H2O = L-serine + phosphate</text>
        <dbReference type="Rhea" id="RHEA:21208"/>
        <dbReference type="ChEBI" id="CHEBI:15377"/>
        <dbReference type="ChEBI" id="CHEBI:33384"/>
        <dbReference type="ChEBI" id="CHEBI:43474"/>
        <dbReference type="ChEBI" id="CHEBI:57524"/>
        <dbReference type="EC" id="3.1.3.3"/>
    </reaction>
</comment>
<dbReference type="SFLD" id="SFLDG01137">
    <property type="entry name" value="C1.6.1:_Phosphoserine_Phosphat"/>
    <property type="match status" value="1"/>
</dbReference>
<dbReference type="NCBIfam" id="TIGR00338">
    <property type="entry name" value="serB"/>
    <property type="match status" value="1"/>
</dbReference>
<organism evidence="14 15">
    <name type="scientific">Serinibacter salmoneus</name>
    <dbReference type="NCBI Taxonomy" id="556530"/>
    <lineage>
        <taxon>Bacteria</taxon>
        <taxon>Bacillati</taxon>
        <taxon>Actinomycetota</taxon>
        <taxon>Actinomycetes</taxon>
        <taxon>Micrococcales</taxon>
        <taxon>Beutenbergiaceae</taxon>
        <taxon>Serinibacter</taxon>
    </lineage>
</organism>
<evidence type="ECO:0000313" key="15">
    <source>
        <dbReference type="Proteomes" id="UP000224915"/>
    </source>
</evidence>
<dbReference type="SFLD" id="SFLDF00029">
    <property type="entry name" value="phosphoserine_phosphatase"/>
    <property type="match status" value="1"/>
</dbReference>
<evidence type="ECO:0000256" key="2">
    <source>
        <dbReference type="ARBA" id="ARBA00005135"/>
    </source>
</evidence>
<feature type="active site" description="Nucleophile" evidence="13">
    <location>
        <position position="14"/>
    </location>
</feature>
<evidence type="ECO:0000313" key="14">
    <source>
        <dbReference type="EMBL" id="PFG19811.1"/>
    </source>
</evidence>
<keyword evidence="8" id="KW-0460">Magnesium</keyword>
<dbReference type="SUPFAM" id="SSF56784">
    <property type="entry name" value="HAD-like"/>
    <property type="match status" value="1"/>
</dbReference>
<comment type="pathway">
    <text evidence="2">Amino-acid biosynthesis; L-serine biosynthesis; L-serine from 3-phospho-D-glycerate: step 3/3.</text>
</comment>
<dbReference type="PANTHER" id="PTHR43344:SF2">
    <property type="entry name" value="PHOSPHOSERINE PHOSPHATASE"/>
    <property type="match status" value="1"/>
</dbReference>
<evidence type="ECO:0000256" key="4">
    <source>
        <dbReference type="ARBA" id="ARBA00012640"/>
    </source>
</evidence>
<dbReference type="GO" id="GO:0005737">
    <property type="term" value="C:cytoplasm"/>
    <property type="evidence" value="ECO:0007669"/>
    <property type="project" value="TreeGrafter"/>
</dbReference>
<dbReference type="GO" id="GO:0036424">
    <property type="term" value="F:L-phosphoserine phosphatase activity"/>
    <property type="evidence" value="ECO:0007669"/>
    <property type="project" value="InterPro"/>
</dbReference>
<dbReference type="EMBL" id="PDJD01000001">
    <property type="protein sequence ID" value="PFG19811.1"/>
    <property type="molecule type" value="Genomic_DNA"/>
</dbReference>
<dbReference type="InterPro" id="IPR004469">
    <property type="entry name" value="PSP"/>
</dbReference>
<dbReference type="InterPro" id="IPR023214">
    <property type="entry name" value="HAD_sf"/>
</dbReference>
<evidence type="ECO:0000256" key="3">
    <source>
        <dbReference type="ARBA" id="ARBA00009184"/>
    </source>
</evidence>
<dbReference type="RefSeq" id="WP_098468877.1">
    <property type="nucleotide sequence ID" value="NZ_PDJD01000001.1"/>
</dbReference>
<dbReference type="Pfam" id="PF12710">
    <property type="entry name" value="HAD"/>
    <property type="match status" value="1"/>
</dbReference>